<evidence type="ECO:0000313" key="8">
    <source>
        <dbReference type="Proteomes" id="UP000017170"/>
    </source>
</evidence>
<dbReference type="Pfam" id="PF02086">
    <property type="entry name" value="MethyltransfD12"/>
    <property type="match status" value="1"/>
</dbReference>
<evidence type="ECO:0000313" key="7">
    <source>
        <dbReference type="EMBL" id="ERN51626.1"/>
    </source>
</evidence>
<keyword evidence="3" id="KW-0489">Methyltransferase</keyword>
<comment type="catalytic activity">
    <reaction evidence="6">
        <text>a 2'-deoxyadenosine in DNA + S-adenosyl-L-methionine = an N(6)-methyl-2'-deoxyadenosine in DNA + S-adenosyl-L-homocysteine + H(+)</text>
        <dbReference type="Rhea" id="RHEA:15197"/>
        <dbReference type="Rhea" id="RHEA-COMP:12418"/>
        <dbReference type="Rhea" id="RHEA-COMP:12419"/>
        <dbReference type="ChEBI" id="CHEBI:15378"/>
        <dbReference type="ChEBI" id="CHEBI:57856"/>
        <dbReference type="ChEBI" id="CHEBI:59789"/>
        <dbReference type="ChEBI" id="CHEBI:90615"/>
        <dbReference type="ChEBI" id="CHEBI:90616"/>
        <dbReference type="EC" id="2.1.1.72"/>
    </reaction>
</comment>
<dbReference type="GO" id="GO:0009307">
    <property type="term" value="P:DNA restriction-modification system"/>
    <property type="evidence" value="ECO:0007669"/>
    <property type="project" value="InterPro"/>
</dbReference>
<keyword evidence="8" id="KW-1185">Reference proteome</keyword>
<dbReference type="Proteomes" id="UP000017170">
    <property type="component" value="Unassembled WGS sequence"/>
</dbReference>
<evidence type="ECO:0000256" key="2">
    <source>
        <dbReference type="ARBA" id="ARBA00011900"/>
    </source>
</evidence>
<protein>
    <recommendedName>
        <fullName evidence="2">site-specific DNA-methyltransferase (adenine-specific)</fullName>
        <ecNumber evidence="2">2.1.1.72</ecNumber>
    </recommendedName>
</protein>
<dbReference type="GO" id="GO:0009007">
    <property type="term" value="F:site-specific DNA-methyltransferase (adenine-specific) activity"/>
    <property type="evidence" value="ECO:0007669"/>
    <property type="project" value="UniProtKB-EC"/>
</dbReference>
<proteinExistence type="inferred from homology"/>
<dbReference type="GO" id="GO:1904047">
    <property type="term" value="F:S-adenosyl-L-methionine binding"/>
    <property type="evidence" value="ECO:0007669"/>
    <property type="project" value="TreeGrafter"/>
</dbReference>
<dbReference type="AlphaFoldDB" id="U6SLV7"/>
<sequence length="303" mass="34563">MSYKPLKNPYPLKIVGGKSQLIQQLLKVIDDCIVNHELVGVIDACMGGNRIFLTHQPETELEIKIANEKDLGTVNFFKCLQNPYLTDLLIDTIITNWEFCTTKEAFDNARLTRRSTEVSMVESAALTYILTEFGRAANKTVYSETNAYRGIKSKSLDKLLHLEEVLEGVEIRHGDCIDIAEEFSARKDILMFLDVPYVEEDKETGKAKVTQDYEDAFTPEDQNKLIDTILQTKNKVILCGYDNPIYRERLELNLTSGFEKYFIGEVNVSSAANGKKRDENVWCNFKIEPELLPYRSSSNLGEY</sequence>
<dbReference type="PATRIC" id="fig|1188261.3.peg.3564"/>
<dbReference type="InterPro" id="IPR023095">
    <property type="entry name" value="Ade_MeTrfase_dom_2"/>
</dbReference>
<dbReference type="EC" id="2.1.1.72" evidence="2"/>
<comment type="similarity">
    <text evidence="1">Belongs to the N(4)/N(6)-methyltransferase family.</text>
</comment>
<dbReference type="RefSeq" id="WP_022629583.1">
    <property type="nucleotide sequence ID" value="NZ_ATAE01000050.1"/>
</dbReference>
<dbReference type="GO" id="GO:0006298">
    <property type="term" value="P:mismatch repair"/>
    <property type="evidence" value="ECO:0007669"/>
    <property type="project" value="TreeGrafter"/>
</dbReference>
<dbReference type="Gene3D" id="1.10.1020.10">
    <property type="entry name" value="Adenine-specific Methyltransferase, Domain 2"/>
    <property type="match status" value="1"/>
</dbReference>
<keyword evidence="5" id="KW-0949">S-adenosyl-L-methionine</keyword>
<dbReference type="InterPro" id="IPR029063">
    <property type="entry name" value="SAM-dependent_MTases_sf"/>
</dbReference>
<dbReference type="GO" id="GO:0043565">
    <property type="term" value="F:sequence-specific DNA binding"/>
    <property type="evidence" value="ECO:0007669"/>
    <property type="project" value="TreeGrafter"/>
</dbReference>
<accession>U6SLV7</accession>
<dbReference type="Gene3D" id="3.40.50.150">
    <property type="entry name" value="Vaccinia Virus protein VP39"/>
    <property type="match status" value="1"/>
</dbReference>
<evidence type="ECO:0000256" key="1">
    <source>
        <dbReference type="ARBA" id="ARBA00006594"/>
    </source>
</evidence>
<evidence type="ECO:0000256" key="6">
    <source>
        <dbReference type="ARBA" id="ARBA00047942"/>
    </source>
</evidence>
<dbReference type="InterPro" id="IPR012327">
    <property type="entry name" value="MeTrfase_D12"/>
</dbReference>
<keyword evidence="4" id="KW-0808">Transferase</keyword>
<evidence type="ECO:0000256" key="5">
    <source>
        <dbReference type="ARBA" id="ARBA00022691"/>
    </source>
</evidence>
<comment type="caution">
    <text evidence="7">The sequence shown here is derived from an EMBL/GenBank/DDBJ whole genome shotgun (WGS) entry which is preliminary data.</text>
</comment>
<name>U6SLV7_9BACI</name>
<evidence type="ECO:0000256" key="4">
    <source>
        <dbReference type="ARBA" id="ARBA00022679"/>
    </source>
</evidence>
<dbReference type="SUPFAM" id="SSF53335">
    <property type="entry name" value="S-adenosyl-L-methionine-dependent methyltransferases"/>
    <property type="match status" value="1"/>
</dbReference>
<organism evidence="7 8">
    <name type="scientific">Alkalihalophilus marmarensis DSM 21297</name>
    <dbReference type="NCBI Taxonomy" id="1188261"/>
    <lineage>
        <taxon>Bacteria</taxon>
        <taxon>Bacillati</taxon>
        <taxon>Bacillota</taxon>
        <taxon>Bacilli</taxon>
        <taxon>Bacillales</taxon>
        <taxon>Bacillaceae</taxon>
        <taxon>Alkalihalophilus</taxon>
    </lineage>
</organism>
<evidence type="ECO:0000256" key="3">
    <source>
        <dbReference type="ARBA" id="ARBA00022603"/>
    </source>
</evidence>
<dbReference type="PANTHER" id="PTHR30481">
    <property type="entry name" value="DNA ADENINE METHYLASE"/>
    <property type="match status" value="1"/>
</dbReference>
<dbReference type="EMBL" id="ATAE01000050">
    <property type="protein sequence ID" value="ERN51626.1"/>
    <property type="molecule type" value="Genomic_DNA"/>
</dbReference>
<reference evidence="7 8" key="1">
    <citation type="journal article" date="2013" name="Genome Announc.">
        <title>Genome Sequence of the Extreme Obligate Alkaliphile Bacillus marmarensis Strain DSM 21297.</title>
        <authorList>
            <person name="Wernick D.G."/>
            <person name="Choi K.Y."/>
            <person name="Tat C.A."/>
            <person name="Lafontaine Rivera J.G."/>
            <person name="Liao J.C."/>
        </authorList>
    </citation>
    <scope>NUCLEOTIDE SEQUENCE [LARGE SCALE GENOMIC DNA]</scope>
    <source>
        <strain evidence="7 8">DSM 21297</strain>
    </source>
</reference>
<dbReference type="GO" id="GO:0032259">
    <property type="term" value="P:methylation"/>
    <property type="evidence" value="ECO:0007669"/>
    <property type="project" value="UniProtKB-KW"/>
</dbReference>
<gene>
    <name evidence="7" type="ORF">A33I_20040</name>
</gene>